<protein>
    <submittedName>
        <fullName evidence="1">5461_t:CDS:1</fullName>
    </submittedName>
</protein>
<evidence type="ECO:0000313" key="2">
    <source>
        <dbReference type="Proteomes" id="UP000789570"/>
    </source>
</evidence>
<sequence length="72" mass="8574">QLEKETNEILEELANYVKKERNTQFLNRRKLSEAKTALRFNEQDFNDRMEKMVNLKISLEVQESKLEKSGKA</sequence>
<proteinExistence type="predicted"/>
<dbReference type="AlphaFoldDB" id="A0A9N9J7R2"/>
<name>A0A9N9J7R2_9GLOM</name>
<dbReference type="EMBL" id="CAJVPQ010026471">
    <property type="protein sequence ID" value="CAG8768937.1"/>
    <property type="molecule type" value="Genomic_DNA"/>
</dbReference>
<feature type="non-terminal residue" evidence="1">
    <location>
        <position position="1"/>
    </location>
</feature>
<comment type="caution">
    <text evidence="1">The sequence shown here is derived from an EMBL/GenBank/DDBJ whole genome shotgun (WGS) entry which is preliminary data.</text>
</comment>
<dbReference type="Proteomes" id="UP000789570">
    <property type="component" value="Unassembled WGS sequence"/>
</dbReference>
<evidence type="ECO:0000313" key="1">
    <source>
        <dbReference type="EMBL" id="CAG8768937.1"/>
    </source>
</evidence>
<organism evidence="1 2">
    <name type="scientific">Funneliformis caledonium</name>
    <dbReference type="NCBI Taxonomy" id="1117310"/>
    <lineage>
        <taxon>Eukaryota</taxon>
        <taxon>Fungi</taxon>
        <taxon>Fungi incertae sedis</taxon>
        <taxon>Mucoromycota</taxon>
        <taxon>Glomeromycotina</taxon>
        <taxon>Glomeromycetes</taxon>
        <taxon>Glomerales</taxon>
        <taxon>Glomeraceae</taxon>
        <taxon>Funneliformis</taxon>
    </lineage>
</organism>
<accession>A0A9N9J7R2</accession>
<keyword evidence="2" id="KW-1185">Reference proteome</keyword>
<reference evidence="1" key="1">
    <citation type="submission" date="2021-06" db="EMBL/GenBank/DDBJ databases">
        <authorList>
            <person name="Kallberg Y."/>
            <person name="Tangrot J."/>
            <person name="Rosling A."/>
        </authorList>
    </citation>
    <scope>NUCLEOTIDE SEQUENCE</scope>
    <source>
        <strain evidence="1">UK204</strain>
    </source>
</reference>
<gene>
    <name evidence="1" type="ORF">FCALED_LOCUS17405</name>
</gene>